<dbReference type="SUPFAM" id="SSF52540">
    <property type="entry name" value="P-loop containing nucleoside triphosphate hydrolases"/>
    <property type="match status" value="1"/>
</dbReference>
<dbReference type="SMART" id="SM00382">
    <property type="entry name" value="AAA"/>
    <property type="match status" value="1"/>
</dbReference>
<dbReference type="FunFam" id="3.40.50.300:FF:000134">
    <property type="entry name" value="Iron-enterobactin ABC transporter ATP-binding protein"/>
    <property type="match status" value="1"/>
</dbReference>
<dbReference type="RefSeq" id="WP_163693378.1">
    <property type="nucleotide sequence ID" value="NZ_FXTW01000002.1"/>
</dbReference>
<dbReference type="GO" id="GO:0005524">
    <property type="term" value="F:ATP binding"/>
    <property type="evidence" value="ECO:0007669"/>
    <property type="project" value="UniProtKB-KW"/>
</dbReference>
<dbReference type="Pfam" id="PF00005">
    <property type="entry name" value="ABC_tran"/>
    <property type="match status" value="1"/>
</dbReference>
<proteinExistence type="predicted"/>
<protein>
    <submittedName>
        <fullName evidence="5">ATP-binding cassette domain-containing protein</fullName>
    </submittedName>
</protein>
<organism evidence="5 6">
    <name type="scientific">Muriicola jejuensis</name>
    <dbReference type="NCBI Taxonomy" id="504488"/>
    <lineage>
        <taxon>Bacteria</taxon>
        <taxon>Pseudomonadati</taxon>
        <taxon>Bacteroidota</taxon>
        <taxon>Flavobacteriia</taxon>
        <taxon>Flavobacteriales</taxon>
        <taxon>Flavobacteriaceae</taxon>
        <taxon>Muriicola</taxon>
    </lineage>
</organism>
<dbReference type="EMBL" id="JAABOP010000002">
    <property type="protein sequence ID" value="NER10978.1"/>
    <property type="molecule type" value="Genomic_DNA"/>
</dbReference>
<dbReference type="Gene3D" id="3.40.50.300">
    <property type="entry name" value="P-loop containing nucleotide triphosphate hydrolases"/>
    <property type="match status" value="1"/>
</dbReference>
<keyword evidence="6" id="KW-1185">Reference proteome</keyword>
<gene>
    <name evidence="5" type="ORF">GWK09_10655</name>
</gene>
<evidence type="ECO:0000256" key="2">
    <source>
        <dbReference type="ARBA" id="ARBA00022741"/>
    </source>
</evidence>
<evidence type="ECO:0000256" key="3">
    <source>
        <dbReference type="ARBA" id="ARBA00022840"/>
    </source>
</evidence>
<comment type="caution">
    <text evidence="5">The sequence shown here is derived from an EMBL/GenBank/DDBJ whole genome shotgun (WGS) entry which is preliminary data.</text>
</comment>
<feature type="domain" description="ABC transporter" evidence="4">
    <location>
        <begin position="5"/>
        <end position="246"/>
    </location>
</feature>
<dbReference type="GO" id="GO:0016887">
    <property type="term" value="F:ATP hydrolysis activity"/>
    <property type="evidence" value="ECO:0007669"/>
    <property type="project" value="InterPro"/>
</dbReference>
<evidence type="ECO:0000313" key="5">
    <source>
        <dbReference type="EMBL" id="NER10978.1"/>
    </source>
</evidence>
<sequence length="260" mass="28853">MHNVLDISNLSIGYRGKDGKPIPVAENLNFSLKQGEFVSVVGANGIGKSTLLRTLAGVQRKLSGEVLINGKPMGSLTPQELASSLSIVLTEPLPTRNLTVRELISLGRQPYTNWLGTLTLEDTEIVADSIRKTGLEALEERKCYELSDGQLQKVLIARALAQDTPVMMLDEPTTHLDLYHKVQVLKTMKEIAREFGKTVIYTTHEIDLAIQLCDQMLILDSSGHHFGPPCQHIEDRSFQRLFPSDLIGFDSRTGTFKIKN</sequence>
<dbReference type="InterPro" id="IPR050153">
    <property type="entry name" value="Metal_Ion_Import_ABC"/>
</dbReference>
<accession>A0A6P0UGQ1</accession>
<evidence type="ECO:0000256" key="1">
    <source>
        <dbReference type="ARBA" id="ARBA00022448"/>
    </source>
</evidence>
<dbReference type="AlphaFoldDB" id="A0A6P0UGQ1"/>
<dbReference type="CDD" id="cd03214">
    <property type="entry name" value="ABC_Iron-Siderophores_B12_Hemin"/>
    <property type="match status" value="1"/>
</dbReference>
<name>A0A6P0UGQ1_9FLAO</name>
<dbReference type="InterPro" id="IPR027417">
    <property type="entry name" value="P-loop_NTPase"/>
</dbReference>
<dbReference type="PANTHER" id="PTHR42734:SF21">
    <property type="entry name" value="IRON ABC TRANSPORTER, ATP-BINDING PROTEIN"/>
    <property type="match status" value="1"/>
</dbReference>
<dbReference type="Proteomes" id="UP000468443">
    <property type="component" value="Unassembled WGS sequence"/>
</dbReference>
<reference evidence="5 6" key="1">
    <citation type="submission" date="2020-01" db="EMBL/GenBank/DDBJ databases">
        <title>Muriicola jejuensis KCTC 22299.</title>
        <authorList>
            <person name="Wang G."/>
        </authorList>
    </citation>
    <scope>NUCLEOTIDE SEQUENCE [LARGE SCALE GENOMIC DNA]</scope>
    <source>
        <strain evidence="5 6">KCTC 22299</strain>
    </source>
</reference>
<dbReference type="InterPro" id="IPR003593">
    <property type="entry name" value="AAA+_ATPase"/>
</dbReference>
<dbReference type="InterPro" id="IPR003439">
    <property type="entry name" value="ABC_transporter-like_ATP-bd"/>
</dbReference>
<dbReference type="PANTHER" id="PTHR42734">
    <property type="entry name" value="METAL TRANSPORT SYSTEM ATP-BINDING PROTEIN TM_0124-RELATED"/>
    <property type="match status" value="1"/>
</dbReference>
<evidence type="ECO:0000259" key="4">
    <source>
        <dbReference type="PROSITE" id="PS50893"/>
    </source>
</evidence>
<keyword evidence="2" id="KW-0547">Nucleotide-binding</keyword>
<keyword evidence="3 5" id="KW-0067">ATP-binding</keyword>
<dbReference type="PROSITE" id="PS50893">
    <property type="entry name" value="ABC_TRANSPORTER_2"/>
    <property type="match status" value="1"/>
</dbReference>
<evidence type="ECO:0000313" key="6">
    <source>
        <dbReference type="Proteomes" id="UP000468443"/>
    </source>
</evidence>
<keyword evidence="1" id="KW-0813">Transport</keyword>